<dbReference type="Pfam" id="PF01546">
    <property type="entry name" value="Peptidase_M20"/>
    <property type="match status" value="1"/>
</dbReference>
<dbReference type="Proteomes" id="UP000295680">
    <property type="component" value="Unassembled WGS sequence"/>
</dbReference>
<keyword evidence="2" id="KW-1185">Reference proteome</keyword>
<dbReference type="PANTHER" id="PTHR11014:SF63">
    <property type="entry name" value="METALLOPEPTIDASE, PUTATIVE (AFU_ORTHOLOGUE AFUA_6G09600)-RELATED"/>
    <property type="match status" value="1"/>
</dbReference>
<dbReference type="OrthoDB" id="9777385at2"/>
<dbReference type="GO" id="GO:0016787">
    <property type="term" value="F:hydrolase activity"/>
    <property type="evidence" value="ECO:0007669"/>
    <property type="project" value="UniProtKB-KW"/>
</dbReference>
<dbReference type="SUPFAM" id="SSF53187">
    <property type="entry name" value="Zn-dependent exopeptidases"/>
    <property type="match status" value="1"/>
</dbReference>
<name>A0A4R2JDH2_9PSEU</name>
<evidence type="ECO:0000313" key="2">
    <source>
        <dbReference type="Proteomes" id="UP000295680"/>
    </source>
</evidence>
<dbReference type="Gene3D" id="3.30.70.360">
    <property type="match status" value="1"/>
</dbReference>
<keyword evidence="1" id="KW-0378">Hydrolase</keyword>
<dbReference type="InterPro" id="IPR017439">
    <property type="entry name" value="Amidohydrolase"/>
</dbReference>
<dbReference type="PANTHER" id="PTHR11014">
    <property type="entry name" value="PEPTIDASE M20 FAMILY MEMBER"/>
    <property type="match status" value="1"/>
</dbReference>
<dbReference type="AlphaFoldDB" id="A0A4R2JDH2"/>
<dbReference type="InterPro" id="IPR002933">
    <property type="entry name" value="Peptidase_M20"/>
</dbReference>
<dbReference type="RefSeq" id="WP_132122631.1">
    <property type="nucleotide sequence ID" value="NZ_SLWS01000008.1"/>
</dbReference>
<organism evidence="1 2">
    <name type="scientific">Actinocrispum wychmicini</name>
    <dbReference type="NCBI Taxonomy" id="1213861"/>
    <lineage>
        <taxon>Bacteria</taxon>
        <taxon>Bacillati</taxon>
        <taxon>Actinomycetota</taxon>
        <taxon>Actinomycetes</taxon>
        <taxon>Pseudonocardiales</taxon>
        <taxon>Pseudonocardiaceae</taxon>
        <taxon>Actinocrispum</taxon>
    </lineage>
</organism>
<comment type="caution">
    <text evidence="1">The sequence shown here is derived from an EMBL/GenBank/DDBJ whole genome shotgun (WGS) entry which is preliminary data.</text>
</comment>
<evidence type="ECO:0000313" key="1">
    <source>
        <dbReference type="EMBL" id="TCO54838.1"/>
    </source>
</evidence>
<dbReference type="NCBIfam" id="TIGR01891">
    <property type="entry name" value="amidohydrolases"/>
    <property type="match status" value="1"/>
</dbReference>
<gene>
    <name evidence="1" type="ORF">EV192_108126</name>
</gene>
<protein>
    <submittedName>
        <fullName evidence="1">Amidohydrolase</fullName>
    </submittedName>
</protein>
<accession>A0A4R2JDH2</accession>
<reference evidence="1 2" key="1">
    <citation type="submission" date="2019-03" db="EMBL/GenBank/DDBJ databases">
        <title>Genomic Encyclopedia of Type Strains, Phase IV (KMG-IV): sequencing the most valuable type-strain genomes for metagenomic binning, comparative biology and taxonomic classification.</title>
        <authorList>
            <person name="Goeker M."/>
        </authorList>
    </citation>
    <scope>NUCLEOTIDE SEQUENCE [LARGE SCALE GENOMIC DNA]</scope>
    <source>
        <strain evidence="1 2">DSM 45934</strain>
    </source>
</reference>
<dbReference type="InterPro" id="IPR006311">
    <property type="entry name" value="TAT_signal"/>
</dbReference>
<sequence length="427" mass="45806">MNSHRAVSRRTLLGGAVAAVVGTVAVPEGFAFADNRFPSGAIDLRSVDAVAHRLDKKLIELRRDIHSHPEIAGQEQRTAELVAGHLRTAGLDVTTDVGGHGVVGVLTGARPGRTIAYRADMDAVPPSDQVEGGPTPAHLCGHDIHTAVAVGVAQVLARLRDRLAGTVMFVFQPAEEALTGAAAMLADGVFAATRPAEIHALHCGPFPVGEFAVTAGYGLPGQDRGIITVAGPDAMARAQRLAGEIGALSTVSAPTSPAALEQLVTDIQTPHGPLTEFVFLRTQVPQDRAEVRVSYRCWPQERYVAIREEIHRLARSYDGTEVTFPPAPFPAMICPEREGHAVERYLRRTLGQNRVRTLHAAVPFSGEDFALFLNQVPGTYTFLGVRRPGARIETSYPHFGTFNPDERAIAHGVRAMAGWLPTRAHTD</sequence>
<dbReference type="EMBL" id="SLWS01000008">
    <property type="protein sequence ID" value="TCO54838.1"/>
    <property type="molecule type" value="Genomic_DNA"/>
</dbReference>
<dbReference type="PROSITE" id="PS51318">
    <property type="entry name" value="TAT"/>
    <property type="match status" value="1"/>
</dbReference>
<proteinExistence type="predicted"/>
<dbReference type="Gene3D" id="3.40.630.10">
    <property type="entry name" value="Zn peptidases"/>
    <property type="match status" value="1"/>
</dbReference>